<evidence type="ECO:0000256" key="2">
    <source>
        <dbReference type="ARBA" id="ARBA00023239"/>
    </source>
</evidence>
<dbReference type="Gene3D" id="3.90.226.10">
    <property type="entry name" value="2-enoyl-CoA Hydratase, Chain A, domain 1"/>
    <property type="match status" value="1"/>
</dbReference>
<dbReference type="EMBL" id="SACT01000005">
    <property type="protein sequence ID" value="RVT50374.1"/>
    <property type="molecule type" value="Genomic_DNA"/>
</dbReference>
<accession>A0A3S2U7P3</accession>
<dbReference type="AlphaFoldDB" id="A0A3S2U7P3"/>
<dbReference type="Proteomes" id="UP000288178">
    <property type="component" value="Unassembled WGS sequence"/>
</dbReference>
<evidence type="ECO:0000313" key="3">
    <source>
        <dbReference type="EMBL" id="RVT50374.1"/>
    </source>
</evidence>
<keyword evidence="4" id="KW-1185">Reference proteome</keyword>
<dbReference type="CDD" id="cd06558">
    <property type="entry name" value="crotonase-like"/>
    <property type="match status" value="1"/>
</dbReference>
<dbReference type="GO" id="GO:0016829">
    <property type="term" value="F:lyase activity"/>
    <property type="evidence" value="ECO:0007669"/>
    <property type="project" value="UniProtKB-KW"/>
</dbReference>
<keyword evidence="2" id="KW-0456">Lyase</keyword>
<dbReference type="SUPFAM" id="SSF52096">
    <property type="entry name" value="ClpP/crotonase"/>
    <property type="match status" value="1"/>
</dbReference>
<name>A0A3S2U7P3_9BURK</name>
<comment type="caution">
    <text evidence="3">The sequence shown here is derived from an EMBL/GenBank/DDBJ whole genome shotgun (WGS) entry which is preliminary data.</text>
</comment>
<evidence type="ECO:0000256" key="1">
    <source>
        <dbReference type="ARBA" id="ARBA00005254"/>
    </source>
</evidence>
<dbReference type="InterPro" id="IPR014748">
    <property type="entry name" value="Enoyl-CoA_hydra_C"/>
</dbReference>
<evidence type="ECO:0000313" key="4">
    <source>
        <dbReference type="Proteomes" id="UP000288178"/>
    </source>
</evidence>
<dbReference type="PANTHER" id="PTHR11941">
    <property type="entry name" value="ENOYL-COA HYDRATASE-RELATED"/>
    <property type="match status" value="1"/>
</dbReference>
<dbReference type="InterPro" id="IPR029045">
    <property type="entry name" value="ClpP/crotonase-like_dom_sf"/>
</dbReference>
<organism evidence="3 4">
    <name type="scientific">Rubrivivax albus</name>
    <dbReference type="NCBI Taxonomy" id="2499835"/>
    <lineage>
        <taxon>Bacteria</taxon>
        <taxon>Pseudomonadati</taxon>
        <taxon>Pseudomonadota</taxon>
        <taxon>Betaproteobacteria</taxon>
        <taxon>Burkholderiales</taxon>
        <taxon>Sphaerotilaceae</taxon>
        <taxon>Rubrivivax</taxon>
    </lineage>
</organism>
<gene>
    <name evidence="3" type="ORF">ENE75_15260</name>
</gene>
<proteinExistence type="inferred from homology"/>
<dbReference type="InterPro" id="IPR001753">
    <property type="entry name" value="Enoyl-CoA_hydra/iso"/>
</dbReference>
<dbReference type="RefSeq" id="WP_128199201.1">
    <property type="nucleotide sequence ID" value="NZ_SACT01000005.1"/>
</dbReference>
<keyword evidence="3" id="KW-0413">Isomerase</keyword>
<dbReference type="OrthoDB" id="9148881at2"/>
<dbReference type="PANTHER" id="PTHR11941:SF54">
    <property type="entry name" value="ENOYL-COA HYDRATASE, MITOCHONDRIAL"/>
    <property type="match status" value="1"/>
</dbReference>
<dbReference type="Pfam" id="PF00378">
    <property type="entry name" value="ECH_1"/>
    <property type="match status" value="1"/>
</dbReference>
<dbReference type="GO" id="GO:0006635">
    <property type="term" value="P:fatty acid beta-oxidation"/>
    <property type="evidence" value="ECO:0007669"/>
    <property type="project" value="TreeGrafter"/>
</dbReference>
<sequence length="261" mass="28141">MSDELILCARDEGGIATVTLNRPDKLNAMTRPMWQRLGALMRELSADGSLRCVVIRGAGGKAFSPGNDIGEFATTRSNFEQGKAYGAILHGALGAIAECPHPVVALIEGICVGGGLEIAALCDLRICGESSRFGVPINKLGLVMAHAELAALVQLAGRATALELLLEGRIVGAREALDKQLVHRVVADDQVETEAYATARRIAAGAPLVARWHKQFLRRLAVDAPLSEAERDEGFRCYDTEDFRIGYRAFLDKTTPEFIGR</sequence>
<protein>
    <submittedName>
        <fullName evidence="3">Enoyl-CoA hydratase/isomerase family protein</fullName>
    </submittedName>
</protein>
<comment type="similarity">
    <text evidence="1">Belongs to the enoyl-CoA hydratase/isomerase family.</text>
</comment>
<reference evidence="3 4" key="1">
    <citation type="submission" date="2019-01" db="EMBL/GenBank/DDBJ databases">
        <authorList>
            <person name="Chen W.-M."/>
        </authorList>
    </citation>
    <scope>NUCLEOTIDE SEQUENCE [LARGE SCALE GENOMIC DNA]</scope>
    <source>
        <strain evidence="3 4">ICH-3</strain>
    </source>
</reference>
<dbReference type="Gene3D" id="1.10.12.10">
    <property type="entry name" value="Lyase 2-enoyl-coa Hydratase, Chain A, domain 2"/>
    <property type="match status" value="1"/>
</dbReference>
<dbReference type="GO" id="GO:0016853">
    <property type="term" value="F:isomerase activity"/>
    <property type="evidence" value="ECO:0007669"/>
    <property type="project" value="UniProtKB-KW"/>
</dbReference>